<dbReference type="InterPro" id="IPR002397">
    <property type="entry name" value="Cyt_P450_B"/>
</dbReference>
<protein>
    <submittedName>
        <fullName evidence="2">Cytochrome P450</fullName>
    </submittedName>
</protein>
<dbReference type="Pfam" id="PF00067">
    <property type="entry name" value="p450"/>
    <property type="match status" value="1"/>
</dbReference>
<dbReference type="EMBL" id="JBIASD010000012">
    <property type="protein sequence ID" value="MFF3667866.1"/>
    <property type="molecule type" value="Genomic_DNA"/>
</dbReference>
<dbReference type="InterPro" id="IPR001128">
    <property type="entry name" value="Cyt_P450"/>
</dbReference>
<dbReference type="PANTHER" id="PTHR46696:SF4">
    <property type="entry name" value="BIOTIN BIOSYNTHESIS CYTOCHROME P450"/>
    <property type="match status" value="1"/>
</dbReference>
<dbReference type="SUPFAM" id="SSF48264">
    <property type="entry name" value="Cytochrome P450"/>
    <property type="match status" value="1"/>
</dbReference>
<dbReference type="Gene3D" id="1.10.630.10">
    <property type="entry name" value="Cytochrome P450"/>
    <property type="match status" value="1"/>
</dbReference>
<evidence type="ECO:0000256" key="1">
    <source>
        <dbReference type="ARBA" id="ARBA00010617"/>
    </source>
</evidence>
<gene>
    <name evidence="2" type="ORF">ACFYXI_19930</name>
</gene>
<accession>A0ABW6SSE0</accession>
<dbReference type="PANTHER" id="PTHR46696">
    <property type="entry name" value="P450, PUTATIVE (EUROFUNG)-RELATED"/>
    <property type="match status" value="1"/>
</dbReference>
<dbReference type="CDD" id="cd11033">
    <property type="entry name" value="CYP142-like"/>
    <property type="match status" value="1"/>
</dbReference>
<keyword evidence="3" id="KW-1185">Reference proteome</keyword>
<name>A0ABW6SSE0_9ACTN</name>
<dbReference type="PRINTS" id="PR00359">
    <property type="entry name" value="BP450"/>
</dbReference>
<reference evidence="2 3" key="1">
    <citation type="submission" date="2024-10" db="EMBL/GenBank/DDBJ databases">
        <title>The Natural Products Discovery Center: Release of the First 8490 Sequenced Strains for Exploring Actinobacteria Biosynthetic Diversity.</title>
        <authorList>
            <person name="Kalkreuter E."/>
            <person name="Kautsar S.A."/>
            <person name="Yang D."/>
            <person name="Bader C.D."/>
            <person name="Teijaro C.N."/>
            <person name="Fluegel L."/>
            <person name="Davis C.M."/>
            <person name="Simpson J.R."/>
            <person name="Lauterbach L."/>
            <person name="Steele A.D."/>
            <person name="Gui C."/>
            <person name="Meng S."/>
            <person name="Li G."/>
            <person name="Viehrig K."/>
            <person name="Ye F."/>
            <person name="Su P."/>
            <person name="Kiefer A.F."/>
            <person name="Nichols A."/>
            <person name="Cepeda A.J."/>
            <person name="Yan W."/>
            <person name="Fan B."/>
            <person name="Jiang Y."/>
            <person name="Adhikari A."/>
            <person name="Zheng C.-J."/>
            <person name="Schuster L."/>
            <person name="Cowan T.M."/>
            <person name="Smanski M.J."/>
            <person name="Chevrette M.G."/>
            <person name="De Carvalho L.P.S."/>
            <person name="Shen B."/>
        </authorList>
    </citation>
    <scope>NUCLEOTIDE SEQUENCE [LARGE SCALE GENOMIC DNA]</scope>
    <source>
        <strain evidence="2 3">NPDC002173</strain>
    </source>
</reference>
<evidence type="ECO:0000313" key="2">
    <source>
        <dbReference type="EMBL" id="MFF3667866.1"/>
    </source>
</evidence>
<proteinExistence type="inferred from homology"/>
<dbReference type="RefSeq" id="WP_387413092.1">
    <property type="nucleotide sequence ID" value="NZ_JBIASD010000012.1"/>
</dbReference>
<comment type="similarity">
    <text evidence="1">Belongs to the cytochrome P450 family.</text>
</comment>
<dbReference type="InterPro" id="IPR036396">
    <property type="entry name" value="Cyt_P450_sf"/>
</dbReference>
<dbReference type="Proteomes" id="UP001602013">
    <property type="component" value="Unassembled WGS sequence"/>
</dbReference>
<evidence type="ECO:0000313" key="3">
    <source>
        <dbReference type="Proteomes" id="UP001602013"/>
    </source>
</evidence>
<comment type="caution">
    <text evidence="2">The sequence shown here is derived from an EMBL/GenBank/DDBJ whole genome shotgun (WGS) entry which is preliminary data.</text>
</comment>
<organism evidence="2 3">
    <name type="scientific">Microtetraspora malaysiensis</name>
    <dbReference type="NCBI Taxonomy" id="161358"/>
    <lineage>
        <taxon>Bacteria</taxon>
        <taxon>Bacillati</taxon>
        <taxon>Actinomycetota</taxon>
        <taxon>Actinomycetes</taxon>
        <taxon>Streptosporangiales</taxon>
        <taxon>Streptosporangiaceae</taxon>
        <taxon>Microtetraspora</taxon>
    </lineage>
</organism>
<sequence>MRLEDVDLADNDKFLDGETPWRMFDVLRDEAPVHWQDEGDHGSGFWSITRHADIVRVDRDAETFTSMKFVNLEEVDERQATIRRSLLETDGPRHSVLRRIMQREFTPRAVAGYEVFLRGLTARTLDAALAKGTFDFVKEVSADFPINVLAKMLDVPEDDTQQLIDWGNRIIGNTDPDYADVLLHSAESEKYRDLPFRSPASIEVFEYGRELARQRRGGDGTDLVSKLVNGTPSDGVPLSPNDFDNYFLLLVVAGNETTRHAISHTMRALIDHPEQAEKLRQDLSLMPNAVEEFLRWASPVYHFRRTATRDVEMHGQKIAEGDKVVMWFGSGNRDERVFDSPYTFDVTRQNNDHITFGKGSPHFCLGNALARLEIRVMFEELLPRLADIKLAGDIRRVRSNFVNGIKELPVTVTLA</sequence>